<reference evidence="1 2" key="1">
    <citation type="submission" date="2024-08" db="EMBL/GenBank/DDBJ databases">
        <title>Mycobacterium servetensis sp. nov., a novel rapid-growing mycobacterial species recovered from a human patient in Zaragoza, Spain.</title>
        <authorList>
            <person name="Tristancho-Baro A.I."/>
            <person name="Buenestado-Serrano S."/>
            <person name="Garcia De Viedma D."/>
            <person name="Milagro-Beamonte A."/>
            <person name="Burillo N."/>
            <person name="Sanz S."/>
            <person name="Lopez-Calleja A.I."/>
            <person name="Penas-Utrilla D."/>
            <person name="Guardingo M."/>
            <person name="Garcia M.J."/>
            <person name="Vinuelas-Bayon J."/>
        </authorList>
    </citation>
    <scope>NUCLEOTIDE SEQUENCE [LARGE SCALE GENOMIC DNA]</scope>
    <source>
        <strain evidence="2">HUMS_12744610</strain>
    </source>
</reference>
<comment type="caution">
    <text evidence="1">The sequence shown here is derived from an EMBL/GenBank/DDBJ whole genome shotgun (WGS) entry which is preliminary data.</text>
</comment>
<name>A0ABV4BYF3_9MYCO</name>
<dbReference type="SUPFAM" id="SSF143212">
    <property type="entry name" value="Rv2632c-like"/>
    <property type="match status" value="1"/>
</dbReference>
<dbReference type="EMBL" id="JBGEDP010000001">
    <property type="protein sequence ID" value="MEY8015320.1"/>
    <property type="molecule type" value="Genomic_DNA"/>
</dbReference>
<dbReference type="InterPro" id="IPR015057">
    <property type="entry name" value="Rv2632c-like"/>
</dbReference>
<dbReference type="Gene3D" id="3.30.160.240">
    <property type="entry name" value="Rv1738"/>
    <property type="match status" value="1"/>
</dbReference>
<dbReference type="Pfam" id="PF08962">
    <property type="entry name" value="Rv2632c-like"/>
    <property type="match status" value="1"/>
</dbReference>
<accession>A0ABV4BYF3</accession>
<evidence type="ECO:0000313" key="2">
    <source>
        <dbReference type="Proteomes" id="UP001564760"/>
    </source>
</evidence>
<gene>
    <name evidence="1" type="ORF">AB8998_09985</name>
</gene>
<dbReference type="InterPro" id="IPR038070">
    <property type="entry name" value="Rv2632c-like_sf"/>
</dbReference>
<dbReference type="RefSeq" id="WP_369737757.1">
    <property type="nucleotide sequence ID" value="NZ_JBGEDP010000001.1"/>
</dbReference>
<evidence type="ECO:0000313" key="1">
    <source>
        <dbReference type="EMBL" id="MEY8015320.1"/>
    </source>
</evidence>
<sequence>MPYDSRPIAANRPMVTVAIDEHAGRTLAKAQLRWGSSYIFGRGVAYRHPSDCLAREAGQELATARALSDLADQVSAFSRIMN</sequence>
<protein>
    <submittedName>
        <fullName evidence="1">DsRBD fold-containing protein</fullName>
    </submittedName>
</protein>
<dbReference type="Proteomes" id="UP001564760">
    <property type="component" value="Unassembled WGS sequence"/>
</dbReference>
<keyword evidence="2" id="KW-1185">Reference proteome</keyword>
<proteinExistence type="predicted"/>
<organism evidence="1 2">
    <name type="scientific">Mycobacterium servetii</name>
    <dbReference type="NCBI Taxonomy" id="3237418"/>
    <lineage>
        <taxon>Bacteria</taxon>
        <taxon>Bacillati</taxon>
        <taxon>Actinomycetota</taxon>
        <taxon>Actinomycetes</taxon>
        <taxon>Mycobacteriales</taxon>
        <taxon>Mycobacteriaceae</taxon>
        <taxon>Mycobacterium</taxon>
    </lineage>
</organism>